<feature type="domain" description="ABC transporter" evidence="5">
    <location>
        <begin position="7"/>
        <end position="233"/>
    </location>
</feature>
<organism evidence="6 7">
    <name type="scientific">Candidimonas humi</name>
    <dbReference type="NCBI Taxonomy" id="683355"/>
    <lineage>
        <taxon>Bacteria</taxon>
        <taxon>Pseudomonadati</taxon>
        <taxon>Pseudomonadota</taxon>
        <taxon>Betaproteobacteria</taxon>
        <taxon>Burkholderiales</taxon>
        <taxon>Alcaligenaceae</taxon>
        <taxon>Candidimonas</taxon>
    </lineage>
</organism>
<proteinExistence type="predicted"/>
<dbReference type="InterPro" id="IPR017871">
    <property type="entry name" value="ABC_transporter-like_CS"/>
</dbReference>
<keyword evidence="4 6" id="KW-0067">ATP-binding</keyword>
<evidence type="ECO:0000256" key="2">
    <source>
        <dbReference type="ARBA" id="ARBA00022475"/>
    </source>
</evidence>
<dbReference type="InterPro" id="IPR003593">
    <property type="entry name" value="AAA+_ATPase"/>
</dbReference>
<name>A0ABV8NZT4_9BURK</name>
<keyword evidence="1" id="KW-0813">Transport</keyword>
<dbReference type="EMBL" id="JBHSBV010000003">
    <property type="protein sequence ID" value="MFC4200982.1"/>
    <property type="molecule type" value="Genomic_DNA"/>
</dbReference>
<dbReference type="PANTHER" id="PTHR45772">
    <property type="entry name" value="CONSERVED COMPONENT OF ABC TRANSPORTER FOR NATURAL AMINO ACIDS-RELATED"/>
    <property type="match status" value="1"/>
</dbReference>
<evidence type="ECO:0000256" key="1">
    <source>
        <dbReference type="ARBA" id="ARBA00022448"/>
    </source>
</evidence>
<dbReference type="GO" id="GO:0005524">
    <property type="term" value="F:ATP binding"/>
    <property type="evidence" value="ECO:0007669"/>
    <property type="project" value="UniProtKB-KW"/>
</dbReference>
<evidence type="ECO:0000313" key="7">
    <source>
        <dbReference type="Proteomes" id="UP001595848"/>
    </source>
</evidence>
<keyword evidence="2" id="KW-0472">Membrane</keyword>
<dbReference type="PANTHER" id="PTHR45772:SF9">
    <property type="entry name" value="CONSERVED COMPONENT OF ABC TRANSPORTER FOR NATURAL AMINO ACIDS"/>
    <property type="match status" value="1"/>
</dbReference>
<sequence length="235" mass="25616">MARDNILLVDSVHKSYGGRVALNGASLEVAKSSITGVIGPNGSGKSTLFNIVAGSLRPDAGHILLNGRDVSQASPADICRQGVGRTFQISRLFSELTVLENLVAIAHGLSDHEAVERAMGLLEFLEITGLRDKWGRELSYGQCKLVEIARALMLQPTVMLLDEPFAGINPRLQNRIVDHLQGLRERGLTLFFIDHEMRIVLGICDELYVLAEGQVIANGDPAEIRASQAVREAYF</sequence>
<keyword evidence="2" id="KW-1003">Cell membrane</keyword>
<dbReference type="InterPro" id="IPR051120">
    <property type="entry name" value="ABC_AA/LPS_Transport"/>
</dbReference>
<dbReference type="RefSeq" id="WP_217963828.1">
    <property type="nucleotide sequence ID" value="NZ_JAHTBN010000002.1"/>
</dbReference>
<evidence type="ECO:0000259" key="5">
    <source>
        <dbReference type="PROSITE" id="PS50893"/>
    </source>
</evidence>
<dbReference type="CDD" id="cd03219">
    <property type="entry name" value="ABC_Mj1267_LivG_branched"/>
    <property type="match status" value="1"/>
</dbReference>
<protein>
    <submittedName>
        <fullName evidence="6">ABC transporter ATP-binding protein</fullName>
    </submittedName>
</protein>
<dbReference type="PROSITE" id="PS00211">
    <property type="entry name" value="ABC_TRANSPORTER_1"/>
    <property type="match status" value="1"/>
</dbReference>
<dbReference type="SMART" id="SM00382">
    <property type="entry name" value="AAA"/>
    <property type="match status" value="1"/>
</dbReference>
<comment type="caution">
    <text evidence="6">The sequence shown here is derived from an EMBL/GenBank/DDBJ whole genome shotgun (WGS) entry which is preliminary data.</text>
</comment>
<dbReference type="PROSITE" id="PS50893">
    <property type="entry name" value="ABC_TRANSPORTER_2"/>
    <property type="match status" value="1"/>
</dbReference>
<keyword evidence="7" id="KW-1185">Reference proteome</keyword>
<dbReference type="InterPro" id="IPR032823">
    <property type="entry name" value="BCA_ABC_TP_C"/>
</dbReference>
<keyword evidence="3" id="KW-0547">Nucleotide-binding</keyword>
<dbReference type="Pfam" id="PF12399">
    <property type="entry name" value="BCA_ABC_TP_C"/>
    <property type="match status" value="1"/>
</dbReference>
<dbReference type="Proteomes" id="UP001595848">
    <property type="component" value="Unassembled WGS sequence"/>
</dbReference>
<evidence type="ECO:0000313" key="6">
    <source>
        <dbReference type="EMBL" id="MFC4200982.1"/>
    </source>
</evidence>
<dbReference type="Pfam" id="PF00005">
    <property type="entry name" value="ABC_tran"/>
    <property type="match status" value="1"/>
</dbReference>
<dbReference type="InterPro" id="IPR003439">
    <property type="entry name" value="ABC_transporter-like_ATP-bd"/>
</dbReference>
<reference evidence="7" key="1">
    <citation type="journal article" date="2019" name="Int. J. Syst. Evol. Microbiol.">
        <title>The Global Catalogue of Microorganisms (GCM) 10K type strain sequencing project: providing services to taxonomists for standard genome sequencing and annotation.</title>
        <authorList>
            <consortium name="The Broad Institute Genomics Platform"/>
            <consortium name="The Broad Institute Genome Sequencing Center for Infectious Disease"/>
            <person name="Wu L."/>
            <person name="Ma J."/>
        </authorList>
    </citation>
    <scope>NUCLEOTIDE SEQUENCE [LARGE SCALE GENOMIC DNA]</scope>
    <source>
        <strain evidence="7">LMG 24813</strain>
    </source>
</reference>
<evidence type="ECO:0000256" key="3">
    <source>
        <dbReference type="ARBA" id="ARBA00022741"/>
    </source>
</evidence>
<evidence type="ECO:0000256" key="4">
    <source>
        <dbReference type="ARBA" id="ARBA00022840"/>
    </source>
</evidence>
<gene>
    <name evidence="6" type="ORF">ACFOY1_08455</name>
</gene>
<accession>A0ABV8NZT4</accession>